<evidence type="ECO:0000313" key="11">
    <source>
        <dbReference type="Proteomes" id="UP000308196"/>
    </source>
</evidence>
<evidence type="ECO:0000256" key="3">
    <source>
        <dbReference type="ARBA" id="ARBA00022605"/>
    </source>
</evidence>
<dbReference type="PANTHER" id="PTHR22854:SF2">
    <property type="entry name" value="INDOLE-3-GLYCEROL-PHOSPHATE SYNTHASE"/>
    <property type="match status" value="1"/>
</dbReference>
<dbReference type="EMBL" id="LR590484">
    <property type="protein sequence ID" value="VTR33063.1"/>
    <property type="molecule type" value="Genomic_DNA"/>
</dbReference>
<dbReference type="GO" id="GO:0000162">
    <property type="term" value="P:L-tryptophan biosynthetic process"/>
    <property type="evidence" value="ECO:0007669"/>
    <property type="project" value="UniProtKB-UniRule"/>
</dbReference>
<organism evidence="10 11">
    <name type="scientific">Sphingobacterium thalpophilum</name>
    <dbReference type="NCBI Taxonomy" id="259"/>
    <lineage>
        <taxon>Bacteria</taxon>
        <taxon>Pseudomonadati</taxon>
        <taxon>Bacteroidota</taxon>
        <taxon>Sphingobacteriia</taxon>
        <taxon>Sphingobacteriales</taxon>
        <taxon>Sphingobacteriaceae</taxon>
        <taxon>Sphingobacterium</taxon>
    </lineage>
</organism>
<dbReference type="InterPro" id="IPR013798">
    <property type="entry name" value="Indole-3-glycerol_P_synth_dom"/>
</dbReference>
<dbReference type="CDD" id="cd00331">
    <property type="entry name" value="IGPS"/>
    <property type="match status" value="1"/>
</dbReference>
<feature type="domain" description="Indole-3-glycerol phosphate synthase" evidence="9">
    <location>
        <begin position="15"/>
        <end position="266"/>
    </location>
</feature>
<sequence>MNIHTQYSTLKMTILDKIIERKKIEVEKAKASVPLEELVNYPYFNVACLSLRESILDPDKTGIIAEYKRASPSKGDINSSARVEDVVKAYEEAGASAVSVLTDSEFFKGTLEDLSNARQAISIPILRKEFIVDKYQIAEAKAYGADVILLIAACLKKEEVREFAAYAHQIGLNVLLEVHNEQELLDNLFDDIDAIGVNNRNLKDFSVDIQHSYDLLDKIPSEYIKVSESGISNPQTIRELKKAGFQAFLIGENFMKTDDPGQAIRDFVREI</sequence>
<dbReference type="AlphaFoldDB" id="A0A4U9UJE2"/>
<keyword evidence="3 8" id="KW-0028">Amino-acid biosynthesis</keyword>
<gene>
    <name evidence="8 10" type="primary">trpC</name>
    <name evidence="10" type="ORF">NCTC11429_01111</name>
</gene>
<accession>A0A4U9UJE2</accession>
<dbReference type="UniPathway" id="UPA00035">
    <property type="reaction ID" value="UER00043"/>
</dbReference>
<dbReference type="KEGG" id="stha:NCTC11429_01111"/>
<evidence type="ECO:0000256" key="8">
    <source>
        <dbReference type="HAMAP-Rule" id="MF_00134"/>
    </source>
</evidence>
<dbReference type="FunFam" id="3.20.20.70:FF:000024">
    <property type="entry name" value="Indole-3-glycerol phosphate synthase"/>
    <property type="match status" value="1"/>
</dbReference>
<protein>
    <recommendedName>
        <fullName evidence="8">Indole-3-glycerol phosphate synthase</fullName>
        <shortName evidence="8">IGPS</shortName>
        <ecNumber evidence="8">4.1.1.48</ecNumber>
    </recommendedName>
</protein>
<dbReference type="InterPro" id="IPR011060">
    <property type="entry name" value="RibuloseP-bd_barrel"/>
</dbReference>
<dbReference type="PANTHER" id="PTHR22854">
    <property type="entry name" value="TRYPTOPHAN BIOSYNTHESIS PROTEIN"/>
    <property type="match status" value="1"/>
</dbReference>
<dbReference type="STRING" id="1123265.GCA_000686625_04028"/>
<dbReference type="EC" id="4.1.1.48" evidence="8"/>
<dbReference type="InterPro" id="IPR001468">
    <property type="entry name" value="Indole-3-GlycerolPSynthase_CS"/>
</dbReference>
<dbReference type="PROSITE" id="PS00614">
    <property type="entry name" value="IGPS"/>
    <property type="match status" value="1"/>
</dbReference>
<dbReference type="Pfam" id="PF00218">
    <property type="entry name" value="IGPS"/>
    <property type="match status" value="1"/>
</dbReference>
<evidence type="ECO:0000256" key="5">
    <source>
        <dbReference type="ARBA" id="ARBA00022822"/>
    </source>
</evidence>
<keyword evidence="4 8" id="KW-0210">Decarboxylase</keyword>
<comment type="similarity">
    <text evidence="8">Belongs to the TrpC family.</text>
</comment>
<evidence type="ECO:0000259" key="9">
    <source>
        <dbReference type="Pfam" id="PF00218"/>
    </source>
</evidence>
<proteinExistence type="inferred from homology"/>
<keyword evidence="5 8" id="KW-0822">Tryptophan biosynthesis</keyword>
<comment type="pathway">
    <text evidence="2 8">Amino-acid biosynthesis; L-tryptophan biosynthesis; L-tryptophan from chorismate: step 4/5.</text>
</comment>
<keyword evidence="7 8" id="KW-0456">Lyase</keyword>
<comment type="catalytic activity">
    <reaction evidence="1 8">
        <text>1-(2-carboxyphenylamino)-1-deoxy-D-ribulose 5-phosphate + H(+) = (1S,2R)-1-C-(indol-3-yl)glycerol 3-phosphate + CO2 + H2O</text>
        <dbReference type="Rhea" id="RHEA:23476"/>
        <dbReference type="ChEBI" id="CHEBI:15377"/>
        <dbReference type="ChEBI" id="CHEBI:15378"/>
        <dbReference type="ChEBI" id="CHEBI:16526"/>
        <dbReference type="ChEBI" id="CHEBI:58613"/>
        <dbReference type="ChEBI" id="CHEBI:58866"/>
        <dbReference type="EC" id="4.1.1.48"/>
    </reaction>
</comment>
<reference evidence="10 11" key="1">
    <citation type="submission" date="2019-05" db="EMBL/GenBank/DDBJ databases">
        <authorList>
            <consortium name="Pathogen Informatics"/>
        </authorList>
    </citation>
    <scope>NUCLEOTIDE SEQUENCE [LARGE SCALE GENOMIC DNA]</scope>
    <source>
        <strain evidence="10 11">NCTC11429</strain>
    </source>
</reference>
<keyword evidence="6 8" id="KW-0057">Aromatic amino acid biosynthesis</keyword>
<dbReference type="InterPro" id="IPR013785">
    <property type="entry name" value="Aldolase_TIM"/>
</dbReference>
<dbReference type="GO" id="GO:0004425">
    <property type="term" value="F:indole-3-glycerol-phosphate synthase activity"/>
    <property type="evidence" value="ECO:0007669"/>
    <property type="project" value="UniProtKB-UniRule"/>
</dbReference>
<name>A0A4U9UJE2_9SPHI</name>
<dbReference type="SUPFAM" id="SSF51366">
    <property type="entry name" value="Ribulose-phoshate binding barrel"/>
    <property type="match status" value="1"/>
</dbReference>
<evidence type="ECO:0000256" key="6">
    <source>
        <dbReference type="ARBA" id="ARBA00023141"/>
    </source>
</evidence>
<dbReference type="NCBIfam" id="NF001377">
    <property type="entry name" value="PRK00278.2-4"/>
    <property type="match status" value="1"/>
</dbReference>
<evidence type="ECO:0000256" key="4">
    <source>
        <dbReference type="ARBA" id="ARBA00022793"/>
    </source>
</evidence>
<evidence type="ECO:0000313" key="10">
    <source>
        <dbReference type="EMBL" id="VTR33063.1"/>
    </source>
</evidence>
<dbReference type="Gene3D" id="3.20.20.70">
    <property type="entry name" value="Aldolase class I"/>
    <property type="match status" value="1"/>
</dbReference>
<evidence type="ECO:0000256" key="7">
    <source>
        <dbReference type="ARBA" id="ARBA00023239"/>
    </source>
</evidence>
<evidence type="ECO:0000256" key="1">
    <source>
        <dbReference type="ARBA" id="ARBA00001633"/>
    </source>
</evidence>
<evidence type="ECO:0000256" key="2">
    <source>
        <dbReference type="ARBA" id="ARBA00004696"/>
    </source>
</evidence>
<dbReference type="Proteomes" id="UP000308196">
    <property type="component" value="Chromosome"/>
</dbReference>
<dbReference type="HAMAP" id="MF_00134_B">
    <property type="entry name" value="IGPS_B"/>
    <property type="match status" value="1"/>
</dbReference>
<dbReference type="InterPro" id="IPR045186">
    <property type="entry name" value="Indole-3-glycerol_P_synth"/>
</dbReference>
<dbReference type="GO" id="GO:0004640">
    <property type="term" value="F:phosphoribosylanthranilate isomerase activity"/>
    <property type="evidence" value="ECO:0007669"/>
    <property type="project" value="TreeGrafter"/>
</dbReference>